<sequence length="149" mass="16677">MTNLADQPVAYWTGVAYEAIIAFIREQQAAHGYTQPQFWLLRNLSPHDISPDGHGMTLAELEAAMTTYLRREDDLAEAAEPLVERGWLRRDEDDRLWITDAGEEALAELKTLTPAIRDAIHEGIDDADYATTVAVLQRMIRNVGGPAML</sequence>
<dbReference type="InterPro" id="IPR036390">
    <property type="entry name" value="WH_DNA-bd_sf"/>
</dbReference>
<gene>
    <name evidence="1" type="ORF">JKJ07_32175</name>
</gene>
<protein>
    <submittedName>
        <fullName evidence="1">MarR family transcriptional regulator</fullName>
    </submittedName>
</protein>
<dbReference type="RefSeq" id="WP_202995648.1">
    <property type="nucleotide sequence ID" value="NZ_JAENHO010000010.1"/>
</dbReference>
<organism evidence="1 2">
    <name type="scientific">Paractinoplanes lichenicola</name>
    <dbReference type="NCBI Taxonomy" id="2802976"/>
    <lineage>
        <taxon>Bacteria</taxon>
        <taxon>Bacillati</taxon>
        <taxon>Actinomycetota</taxon>
        <taxon>Actinomycetes</taxon>
        <taxon>Micromonosporales</taxon>
        <taxon>Micromonosporaceae</taxon>
        <taxon>Paractinoplanes</taxon>
    </lineage>
</organism>
<proteinExistence type="predicted"/>
<keyword evidence="2" id="KW-1185">Reference proteome</keyword>
<reference evidence="1 2" key="1">
    <citation type="submission" date="2021-01" db="EMBL/GenBank/DDBJ databases">
        <title>Actinoplanes sp. nov. LDG1-01 isolated from lichen.</title>
        <authorList>
            <person name="Saeng-In P."/>
            <person name="Phongsopitanun W."/>
            <person name="Kanchanasin P."/>
            <person name="Yuki M."/>
            <person name="Kudo T."/>
            <person name="Ohkuma M."/>
            <person name="Tanasupawat S."/>
        </authorList>
    </citation>
    <scope>NUCLEOTIDE SEQUENCE [LARGE SCALE GENOMIC DNA]</scope>
    <source>
        <strain evidence="1 2">LDG1-01</strain>
    </source>
</reference>
<dbReference type="InterPro" id="IPR036388">
    <property type="entry name" value="WH-like_DNA-bd_sf"/>
</dbReference>
<dbReference type="Gene3D" id="1.10.10.10">
    <property type="entry name" value="Winged helix-like DNA-binding domain superfamily/Winged helix DNA-binding domain"/>
    <property type="match status" value="1"/>
</dbReference>
<dbReference type="SUPFAM" id="SSF46785">
    <property type="entry name" value="Winged helix' DNA-binding domain"/>
    <property type="match status" value="1"/>
</dbReference>
<dbReference type="Proteomes" id="UP000598996">
    <property type="component" value="Unassembled WGS sequence"/>
</dbReference>
<comment type="caution">
    <text evidence="1">The sequence shown here is derived from an EMBL/GenBank/DDBJ whole genome shotgun (WGS) entry which is preliminary data.</text>
</comment>
<accession>A0ABS1VWW2</accession>
<evidence type="ECO:0000313" key="2">
    <source>
        <dbReference type="Proteomes" id="UP000598996"/>
    </source>
</evidence>
<evidence type="ECO:0000313" key="1">
    <source>
        <dbReference type="EMBL" id="MBL7258981.1"/>
    </source>
</evidence>
<dbReference type="EMBL" id="JAENHO010000010">
    <property type="protein sequence ID" value="MBL7258981.1"/>
    <property type="molecule type" value="Genomic_DNA"/>
</dbReference>
<name>A0ABS1VWW2_9ACTN</name>